<dbReference type="EMBL" id="MPUH01001784">
    <property type="protein sequence ID" value="OMJ66214.1"/>
    <property type="molecule type" value="Genomic_DNA"/>
</dbReference>
<evidence type="ECO:0000313" key="3">
    <source>
        <dbReference type="Proteomes" id="UP000187209"/>
    </source>
</evidence>
<evidence type="ECO:0000259" key="1">
    <source>
        <dbReference type="PROSITE" id="PS50011"/>
    </source>
</evidence>
<reference evidence="2 3" key="1">
    <citation type="submission" date="2016-11" db="EMBL/GenBank/DDBJ databases">
        <title>The macronuclear genome of Stentor coeruleus: a giant cell with tiny introns.</title>
        <authorList>
            <person name="Slabodnick M."/>
            <person name="Ruby J.G."/>
            <person name="Reiff S.B."/>
            <person name="Swart E.C."/>
            <person name="Gosai S."/>
            <person name="Prabakaran S."/>
            <person name="Witkowska E."/>
            <person name="Larue G.E."/>
            <person name="Fisher S."/>
            <person name="Freeman R.M."/>
            <person name="Gunawardena J."/>
            <person name="Chu W."/>
            <person name="Stover N.A."/>
            <person name="Gregory B.D."/>
            <person name="Nowacki M."/>
            <person name="Derisi J."/>
            <person name="Roy S.W."/>
            <person name="Marshall W.F."/>
            <person name="Sood P."/>
        </authorList>
    </citation>
    <scope>NUCLEOTIDE SEQUENCE [LARGE SCALE GENOMIC DNA]</scope>
    <source>
        <strain evidence="2">WM001</strain>
    </source>
</reference>
<gene>
    <name evidence="2" type="ORF">SteCoe_37025</name>
</gene>
<keyword evidence="3" id="KW-1185">Reference proteome</keyword>
<dbReference type="Gene3D" id="1.10.510.10">
    <property type="entry name" value="Transferase(Phosphotransferase) domain 1"/>
    <property type="match status" value="1"/>
</dbReference>
<dbReference type="OrthoDB" id="290533at2759"/>
<feature type="domain" description="Protein kinase" evidence="1">
    <location>
        <begin position="95"/>
        <end position="362"/>
    </location>
</feature>
<protein>
    <recommendedName>
        <fullName evidence="1">Protein kinase domain-containing protein</fullName>
    </recommendedName>
</protein>
<dbReference type="GO" id="GO:0005524">
    <property type="term" value="F:ATP binding"/>
    <property type="evidence" value="ECO:0007669"/>
    <property type="project" value="InterPro"/>
</dbReference>
<sequence>MESKCFDSICSCAPSLIINCKEQRFTFCRNHAFEHINSCRENHCMKLNLISGTKFTQSESNNKTDSKVHTRSQNPLYMNSNFQSNFENIVFDIDPSLLELIKPSPYGIVEANYNGLNLYLRVHNIPLNEDEFQATFKKIYNEVCILEKLSLMDFCENYFYKYYGTYATNNICISVLDFNHSNMVVLSDLLNDPKFITRDKQFAKDISQKLIDTYAYFRELGIIHRGVNTKNILVDDCGNVRIFNFTNSILNYQDEENYLPLQDYDEFMVPELEKAEHSMQENSLFKNIEYNPEKSDVFFLGLVILEIFGVSMRENPRDIYFMRDYYKKFEALHDYYIKYKLMPIICANPRDRPNFRQIIPYISDRSVTPLV</sequence>
<accession>A0A1R2ANX8</accession>
<dbReference type="InterPro" id="IPR000719">
    <property type="entry name" value="Prot_kinase_dom"/>
</dbReference>
<name>A0A1R2ANX8_9CILI</name>
<comment type="caution">
    <text evidence="2">The sequence shown here is derived from an EMBL/GenBank/DDBJ whole genome shotgun (WGS) entry which is preliminary data.</text>
</comment>
<dbReference type="InterPro" id="IPR011009">
    <property type="entry name" value="Kinase-like_dom_sf"/>
</dbReference>
<dbReference type="GO" id="GO:0004672">
    <property type="term" value="F:protein kinase activity"/>
    <property type="evidence" value="ECO:0007669"/>
    <property type="project" value="InterPro"/>
</dbReference>
<dbReference type="SUPFAM" id="SSF56112">
    <property type="entry name" value="Protein kinase-like (PK-like)"/>
    <property type="match status" value="1"/>
</dbReference>
<dbReference type="Pfam" id="PF00069">
    <property type="entry name" value="Pkinase"/>
    <property type="match status" value="1"/>
</dbReference>
<dbReference type="Proteomes" id="UP000187209">
    <property type="component" value="Unassembled WGS sequence"/>
</dbReference>
<dbReference type="AlphaFoldDB" id="A0A1R2ANX8"/>
<proteinExistence type="predicted"/>
<dbReference type="PROSITE" id="PS50011">
    <property type="entry name" value="PROTEIN_KINASE_DOM"/>
    <property type="match status" value="1"/>
</dbReference>
<organism evidence="2 3">
    <name type="scientific">Stentor coeruleus</name>
    <dbReference type="NCBI Taxonomy" id="5963"/>
    <lineage>
        <taxon>Eukaryota</taxon>
        <taxon>Sar</taxon>
        <taxon>Alveolata</taxon>
        <taxon>Ciliophora</taxon>
        <taxon>Postciliodesmatophora</taxon>
        <taxon>Heterotrichea</taxon>
        <taxon>Heterotrichida</taxon>
        <taxon>Stentoridae</taxon>
        <taxon>Stentor</taxon>
    </lineage>
</organism>
<evidence type="ECO:0000313" key="2">
    <source>
        <dbReference type="EMBL" id="OMJ66214.1"/>
    </source>
</evidence>